<name>A0ABQ9DE55_9PASS</name>
<sequence>MQKRKVYAQWQQGQVTWEENTDSPCHCREKVCMAKAQLELNLPEMWGTVKKSFFKYINGNRQYRNTIGLLQEEEDRDKAEGFNTFFASVFNMDDKPRASQCPELEDHDWENDQLPAEPEIVQGLLFQLEPYKSMGPNGINPRILKELLMSLQIVSQ</sequence>
<gene>
    <name evidence="1" type="ORF">WISP_49407</name>
</gene>
<organism evidence="1 2">
    <name type="scientific">Willisornis vidua</name>
    <name type="common">Xingu scale-backed antbird</name>
    <dbReference type="NCBI Taxonomy" id="1566151"/>
    <lineage>
        <taxon>Eukaryota</taxon>
        <taxon>Metazoa</taxon>
        <taxon>Chordata</taxon>
        <taxon>Craniata</taxon>
        <taxon>Vertebrata</taxon>
        <taxon>Euteleostomi</taxon>
        <taxon>Archelosauria</taxon>
        <taxon>Archosauria</taxon>
        <taxon>Dinosauria</taxon>
        <taxon>Saurischia</taxon>
        <taxon>Theropoda</taxon>
        <taxon>Coelurosauria</taxon>
        <taxon>Aves</taxon>
        <taxon>Neognathae</taxon>
        <taxon>Neoaves</taxon>
        <taxon>Telluraves</taxon>
        <taxon>Australaves</taxon>
        <taxon>Passeriformes</taxon>
        <taxon>Thamnophilidae</taxon>
        <taxon>Willisornis</taxon>
    </lineage>
</organism>
<dbReference type="EMBL" id="WHWB01033387">
    <property type="protein sequence ID" value="KAJ7420213.1"/>
    <property type="molecule type" value="Genomic_DNA"/>
</dbReference>
<accession>A0ABQ9DE55</accession>
<dbReference type="Proteomes" id="UP001145742">
    <property type="component" value="Unassembled WGS sequence"/>
</dbReference>
<evidence type="ECO:0000313" key="1">
    <source>
        <dbReference type="EMBL" id="KAJ7420213.1"/>
    </source>
</evidence>
<evidence type="ECO:0000313" key="2">
    <source>
        <dbReference type="Proteomes" id="UP001145742"/>
    </source>
</evidence>
<proteinExistence type="predicted"/>
<dbReference type="PANTHER" id="PTHR33395:SF22">
    <property type="entry name" value="REVERSE TRANSCRIPTASE DOMAIN-CONTAINING PROTEIN"/>
    <property type="match status" value="1"/>
</dbReference>
<dbReference type="PANTHER" id="PTHR33395">
    <property type="entry name" value="TRANSCRIPTASE, PUTATIVE-RELATED-RELATED"/>
    <property type="match status" value="1"/>
</dbReference>
<comment type="caution">
    <text evidence="1">The sequence shown here is derived from an EMBL/GenBank/DDBJ whole genome shotgun (WGS) entry which is preliminary data.</text>
</comment>
<reference evidence="1" key="1">
    <citation type="submission" date="2019-10" db="EMBL/GenBank/DDBJ databases">
        <authorList>
            <person name="Soares A.E.R."/>
            <person name="Aleixo A."/>
            <person name="Schneider P."/>
            <person name="Miyaki C.Y."/>
            <person name="Schneider M.P."/>
            <person name="Mello C."/>
            <person name="Vasconcelos A.T.R."/>
        </authorList>
    </citation>
    <scope>NUCLEOTIDE SEQUENCE</scope>
    <source>
        <tissue evidence="1">Muscle</tissue>
    </source>
</reference>
<protein>
    <submittedName>
        <fullName evidence="1">Uncharacterized protein</fullName>
    </submittedName>
</protein>
<keyword evidence="2" id="KW-1185">Reference proteome</keyword>